<dbReference type="RefSeq" id="WP_150092555.1">
    <property type="nucleotide sequence ID" value="NZ_JBFUOH010000125.1"/>
</dbReference>
<keyword evidence="4" id="KW-1185">Reference proteome</keyword>
<name>A0A5M8FKH0_9GAMM</name>
<dbReference type="OrthoDB" id="9799320at2"/>
<proteinExistence type="inferred from homology"/>
<dbReference type="InterPro" id="IPR003808">
    <property type="entry name" value="Fe-S_metab-assoc_dom"/>
</dbReference>
<dbReference type="PANTHER" id="PTHR43597">
    <property type="entry name" value="SULFUR ACCEPTOR PROTEIN CSDE"/>
    <property type="match status" value="1"/>
</dbReference>
<dbReference type="AlphaFoldDB" id="A0A5M8FKH0"/>
<gene>
    <name evidence="3" type="ORF">F2Q65_08980</name>
</gene>
<dbReference type="Gene3D" id="3.90.1010.10">
    <property type="match status" value="1"/>
</dbReference>
<evidence type="ECO:0000313" key="3">
    <source>
        <dbReference type="EMBL" id="KAA6185398.1"/>
    </source>
</evidence>
<protein>
    <submittedName>
        <fullName evidence="3">SufE family protein</fullName>
    </submittedName>
</protein>
<reference evidence="3 4" key="1">
    <citation type="submission" date="2019-09" db="EMBL/GenBank/DDBJ databases">
        <title>Whole-genome sequence of the purple sulfur bacterium Thiohalocapsa marina DSM 19078.</title>
        <authorList>
            <person name="Kyndt J.A."/>
            <person name="Meyer T.E."/>
        </authorList>
    </citation>
    <scope>NUCLEOTIDE SEQUENCE [LARGE SCALE GENOMIC DNA]</scope>
    <source>
        <strain evidence="3 4">DSM 19078</strain>
    </source>
</reference>
<organism evidence="3 4">
    <name type="scientific">Thiohalocapsa marina</name>
    <dbReference type="NCBI Taxonomy" id="424902"/>
    <lineage>
        <taxon>Bacteria</taxon>
        <taxon>Pseudomonadati</taxon>
        <taxon>Pseudomonadota</taxon>
        <taxon>Gammaproteobacteria</taxon>
        <taxon>Chromatiales</taxon>
        <taxon>Chromatiaceae</taxon>
        <taxon>Thiohalocapsa</taxon>
    </lineage>
</organism>
<comment type="caution">
    <text evidence="3">The sequence shown here is derived from an EMBL/GenBank/DDBJ whole genome shotgun (WGS) entry which is preliminary data.</text>
</comment>
<sequence length="140" mass="15537">MTTRDEIGDIIDTFDLLGDWDQRYEYLMELGERLPAMDPADKIDANRVMECMSTVHVTARPMEGSRQLHFQGDCDTAIIKGVVALLVGLFDGKTADEVDAADVDALFEGLRLEEHLSPNRHVGVYAIVNKMKQQAARAAA</sequence>
<dbReference type="Pfam" id="PF02657">
    <property type="entry name" value="SufE"/>
    <property type="match status" value="1"/>
</dbReference>
<dbReference type="SUPFAM" id="SSF82649">
    <property type="entry name" value="SufE/NifU"/>
    <property type="match status" value="1"/>
</dbReference>
<evidence type="ECO:0000313" key="4">
    <source>
        <dbReference type="Proteomes" id="UP000322981"/>
    </source>
</evidence>
<dbReference type="Proteomes" id="UP000322981">
    <property type="component" value="Unassembled WGS sequence"/>
</dbReference>
<comment type="similarity">
    <text evidence="1">Belongs to the SufE family.</text>
</comment>
<dbReference type="EMBL" id="VWXX01000010">
    <property type="protein sequence ID" value="KAA6185398.1"/>
    <property type="molecule type" value="Genomic_DNA"/>
</dbReference>
<evidence type="ECO:0000256" key="1">
    <source>
        <dbReference type="ARBA" id="ARBA00010282"/>
    </source>
</evidence>
<accession>A0A5M8FKH0</accession>
<dbReference type="PANTHER" id="PTHR43597:SF5">
    <property type="entry name" value="SUFE-LIKE PROTEIN 2, CHLOROPLASTIC"/>
    <property type="match status" value="1"/>
</dbReference>
<feature type="domain" description="Fe-S metabolism associated" evidence="2">
    <location>
        <begin position="12"/>
        <end position="134"/>
    </location>
</feature>
<evidence type="ECO:0000259" key="2">
    <source>
        <dbReference type="Pfam" id="PF02657"/>
    </source>
</evidence>